<name>A0A5C6Z5M9_9FLAO</name>
<dbReference type="Gene3D" id="2.70.98.10">
    <property type="match status" value="1"/>
</dbReference>
<dbReference type="InterPro" id="IPR005887">
    <property type="entry name" value="GH92_a_mannosidase_put"/>
</dbReference>
<organism evidence="7 8">
    <name type="scientific">Aequorivita antarctica</name>
    <dbReference type="NCBI Taxonomy" id="153266"/>
    <lineage>
        <taxon>Bacteria</taxon>
        <taxon>Pseudomonadati</taxon>
        <taxon>Bacteroidota</taxon>
        <taxon>Flavobacteriia</taxon>
        <taxon>Flavobacteriales</taxon>
        <taxon>Flavobacteriaceae</taxon>
        <taxon>Aequorivita</taxon>
    </lineage>
</organism>
<dbReference type="Gene3D" id="3.30.2080.10">
    <property type="entry name" value="GH92 mannosidase domain"/>
    <property type="match status" value="1"/>
</dbReference>
<evidence type="ECO:0000313" key="8">
    <source>
        <dbReference type="Proteomes" id="UP000321497"/>
    </source>
</evidence>
<dbReference type="NCBIfam" id="TIGR01180">
    <property type="entry name" value="aman2_put"/>
    <property type="match status" value="1"/>
</dbReference>
<dbReference type="EMBL" id="VORT01000001">
    <property type="protein sequence ID" value="TXD75010.1"/>
    <property type="molecule type" value="Genomic_DNA"/>
</dbReference>
<reference evidence="7 8" key="1">
    <citation type="submission" date="2019-08" db="EMBL/GenBank/DDBJ databases">
        <title>Genome of Aequorivita antarctica SW49 (type strain).</title>
        <authorList>
            <person name="Bowman J.P."/>
        </authorList>
    </citation>
    <scope>NUCLEOTIDE SEQUENCE [LARGE SCALE GENOMIC DNA]</scope>
    <source>
        <strain evidence="7 8">SW49</strain>
    </source>
</reference>
<dbReference type="InterPro" id="IPR008928">
    <property type="entry name" value="6-hairpin_glycosidase_sf"/>
</dbReference>
<comment type="caution">
    <text evidence="7">The sequence shown here is derived from an EMBL/GenBank/DDBJ whole genome shotgun (WGS) entry which is preliminary data.</text>
</comment>
<dbReference type="Gene3D" id="1.20.1050.60">
    <property type="entry name" value="alpha-1,2-mannosidase"/>
    <property type="match status" value="1"/>
</dbReference>
<dbReference type="PANTHER" id="PTHR12143">
    <property type="entry name" value="PEPTIDE N-GLYCANASE PNGASE -RELATED"/>
    <property type="match status" value="1"/>
</dbReference>
<dbReference type="PANTHER" id="PTHR12143:SF39">
    <property type="entry name" value="SECRETED PROTEIN"/>
    <property type="match status" value="1"/>
</dbReference>
<dbReference type="Gene3D" id="1.20.1610.10">
    <property type="entry name" value="alpha-1,2-mannosidases domains"/>
    <property type="match status" value="1"/>
</dbReference>
<accession>A0A5C6Z5M9</accession>
<keyword evidence="7" id="KW-0378">Hydrolase</keyword>
<evidence type="ECO:0000256" key="3">
    <source>
        <dbReference type="ARBA" id="ARBA00022837"/>
    </source>
</evidence>
<proteinExistence type="predicted"/>
<dbReference type="FunFam" id="1.20.1050.60:FF:000001">
    <property type="entry name" value="Putative alpha-1,2-mannosidase"/>
    <property type="match status" value="1"/>
</dbReference>
<dbReference type="InterPro" id="IPR014718">
    <property type="entry name" value="GH-type_carb-bd"/>
</dbReference>
<feature type="chain" id="PRO_5022756936" evidence="4">
    <location>
        <begin position="19"/>
        <end position="965"/>
    </location>
</feature>
<evidence type="ECO:0000259" key="5">
    <source>
        <dbReference type="Pfam" id="PF07971"/>
    </source>
</evidence>
<dbReference type="SUPFAM" id="SSF49785">
    <property type="entry name" value="Galactose-binding domain-like"/>
    <property type="match status" value="1"/>
</dbReference>
<dbReference type="GO" id="GO:0006516">
    <property type="term" value="P:glycoprotein catabolic process"/>
    <property type="evidence" value="ECO:0007669"/>
    <property type="project" value="TreeGrafter"/>
</dbReference>
<dbReference type="FunFam" id="3.30.2080.10:FF:000001">
    <property type="entry name" value="Alpha-1,2-mannosidase subfamily"/>
    <property type="match status" value="1"/>
</dbReference>
<comment type="subunit">
    <text evidence="2">Monomer.</text>
</comment>
<keyword evidence="3" id="KW-0106">Calcium</keyword>
<dbReference type="GO" id="GO:0005829">
    <property type="term" value="C:cytosol"/>
    <property type="evidence" value="ECO:0007669"/>
    <property type="project" value="TreeGrafter"/>
</dbReference>
<dbReference type="SUPFAM" id="SSF48208">
    <property type="entry name" value="Six-hairpin glycosidases"/>
    <property type="match status" value="1"/>
</dbReference>
<dbReference type="GO" id="GO:0000224">
    <property type="term" value="F:peptide-N4-(N-acetyl-beta-glucosaminyl)asparagine amidase activity"/>
    <property type="evidence" value="ECO:0007669"/>
    <property type="project" value="TreeGrafter"/>
</dbReference>
<keyword evidence="4" id="KW-0732">Signal</keyword>
<dbReference type="OrthoDB" id="9804511at2"/>
<dbReference type="InterPro" id="IPR012939">
    <property type="entry name" value="Glyco_hydro_92"/>
</dbReference>
<dbReference type="InterPro" id="IPR041371">
    <property type="entry name" value="GH92_N"/>
</dbReference>
<feature type="domain" description="Glycosyl hydrolase family 92 N-terminal" evidence="6">
    <location>
        <begin position="26"/>
        <end position="249"/>
    </location>
</feature>
<evidence type="ECO:0000256" key="4">
    <source>
        <dbReference type="SAM" id="SignalP"/>
    </source>
</evidence>
<evidence type="ECO:0000259" key="6">
    <source>
        <dbReference type="Pfam" id="PF17678"/>
    </source>
</evidence>
<keyword evidence="8" id="KW-1185">Reference proteome</keyword>
<dbReference type="GO" id="GO:0005975">
    <property type="term" value="P:carbohydrate metabolic process"/>
    <property type="evidence" value="ECO:0007669"/>
    <property type="project" value="InterPro"/>
</dbReference>
<feature type="domain" description="Glycosyl hydrolase family 92" evidence="5">
    <location>
        <begin position="255"/>
        <end position="712"/>
    </location>
</feature>
<dbReference type="InterPro" id="IPR050883">
    <property type="entry name" value="PNGase"/>
</dbReference>
<gene>
    <name evidence="7" type="ORF">ESU54_02115</name>
</gene>
<dbReference type="Pfam" id="PF17678">
    <property type="entry name" value="Glyco_hydro_92N"/>
    <property type="match status" value="1"/>
</dbReference>
<evidence type="ECO:0000256" key="2">
    <source>
        <dbReference type="ARBA" id="ARBA00011245"/>
    </source>
</evidence>
<evidence type="ECO:0000256" key="1">
    <source>
        <dbReference type="ARBA" id="ARBA00001913"/>
    </source>
</evidence>
<dbReference type="GO" id="GO:0030246">
    <property type="term" value="F:carbohydrate binding"/>
    <property type="evidence" value="ECO:0007669"/>
    <property type="project" value="InterPro"/>
</dbReference>
<protein>
    <submittedName>
        <fullName evidence="7">Glycoside hydrolase family 92 protein</fullName>
    </submittedName>
</protein>
<feature type="signal peptide" evidence="4">
    <location>
        <begin position="1"/>
        <end position="18"/>
    </location>
</feature>
<evidence type="ECO:0000313" key="7">
    <source>
        <dbReference type="EMBL" id="TXD75010.1"/>
    </source>
</evidence>
<sequence length="965" mass="109357">MRKTITVSFFLFSFFCFSQENSLTSFVNPFIGTGGHGHTYPGATMPFGMMQLSPDTRLDGWDGCSGYHYSDEYIYGFSHTHLSGTGVSDYGDVLLMPTNDLNFNNGADEKSGYRAHFSHKNEMASPGYYKVFLDETNIEVEVTVSKRSGIHHYTFPKNSKQIVILDLEHRDKVLSSQIDVVSKTEISGHRHSDAWAKDQRLFYNIEFSRPYKKVEYYSPLGGQGDNPTKAAFEFDTSEGNELEVKVAISAVDEAGAKKNLEAEIGDKSFQQVKSEAEIAWEKQLQKIVVETVNNDQKTIFYSALYHTMIAPNLYQDVDGRYRGMDLEIHQSNDFENYTVFSLWDTYRAAHPLYTIIEKERTNDFINSLLAKYDDGGILPIWPLAGNYTWCMVGYHAVPVISDAYLKGIRGFNAEKAFEAMKHSAMQDKLGLISYKEFGFIPVEEESESVSKTLEYAYDDWTIAEMAKAMGKTEDYKLFSERAQYYKNVFDPETKFMRGRFRNTWFAPFDPYEVNFNYTEANSWQYSFYAPQDISGLMNLMGGKVAFEKQLDKLFTAKNETSGREQADITGLIGQYAHGNEPSHHMAYLYNFVNKPAKTQEKVHQILNEMYQNAPDGISGNEDCGQMSAWYVFSAMGFYPVTPASNQYIIGTPLFEKATINLENGKKFEIEAENLSDTNKYIASANLNGKALNRSFIIHSEIMNGGKLVFKMTDKPSNWATKDEEIPKTEITENLIVPAPFIAKGDVAFKNETEISLGVASDKTDIFYSLNDSDFKKYKSPFIISDELILKTYSKKSDSKSQILSTHFYKIDPNLSIKLETEYANQYNGGGNNALIDGVHGAIDFRTGAWQGYHDKDLKATVDLGSSKDVKMVLVNFMQDQRSWIFYPTEITCSVSKNGKDFIELPLQKIEAEKPSEEAGIKTIQFEVGKNIQFIKITAKNFGDLPKGHLGYGGKAWLFVDEIEIK</sequence>
<dbReference type="Gene3D" id="2.60.120.260">
    <property type="entry name" value="Galactose-binding domain-like"/>
    <property type="match status" value="1"/>
</dbReference>
<dbReference type="Pfam" id="PF07971">
    <property type="entry name" value="Glyco_hydro_92"/>
    <property type="match status" value="1"/>
</dbReference>
<comment type="cofactor">
    <cofactor evidence="1">
        <name>Ca(2+)</name>
        <dbReference type="ChEBI" id="CHEBI:29108"/>
    </cofactor>
</comment>
<dbReference type="RefSeq" id="WP_111842771.1">
    <property type="nucleotide sequence ID" value="NZ_UEGI01000001.1"/>
</dbReference>
<dbReference type="InterPro" id="IPR008979">
    <property type="entry name" value="Galactose-bd-like_sf"/>
</dbReference>
<dbReference type="Proteomes" id="UP000321497">
    <property type="component" value="Unassembled WGS sequence"/>
</dbReference>
<dbReference type="AlphaFoldDB" id="A0A5C6Z5M9"/>